<evidence type="ECO:0000313" key="3">
    <source>
        <dbReference type="Proteomes" id="UP000469452"/>
    </source>
</evidence>
<dbReference type="PROSITE" id="PS50404">
    <property type="entry name" value="GST_NTER"/>
    <property type="match status" value="1"/>
</dbReference>
<dbReference type="SUPFAM" id="SSF52833">
    <property type="entry name" value="Thioredoxin-like"/>
    <property type="match status" value="1"/>
</dbReference>
<dbReference type="Gene3D" id="1.20.1050.10">
    <property type="match status" value="1"/>
</dbReference>
<dbReference type="InterPro" id="IPR004045">
    <property type="entry name" value="Glutathione_S-Trfase_N"/>
</dbReference>
<dbReference type="VEuPathDB" id="FungiDB:H257_18297"/>
<evidence type="ECO:0000313" key="2">
    <source>
        <dbReference type="EMBL" id="KAF0703859.1"/>
    </source>
</evidence>
<dbReference type="Pfam" id="PF13417">
    <property type="entry name" value="GST_N_3"/>
    <property type="match status" value="1"/>
</dbReference>
<evidence type="ECO:0000259" key="1">
    <source>
        <dbReference type="PROSITE" id="PS50404"/>
    </source>
</evidence>
<dbReference type="GO" id="GO:0006749">
    <property type="term" value="P:glutathione metabolic process"/>
    <property type="evidence" value="ECO:0007669"/>
    <property type="project" value="TreeGrafter"/>
</dbReference>
<dbReference type="GO" id="GO:0004364">
    <property type="term" value="F:glutathione transferase activity"/>
    <property type="evidence" value="ECO:0007669"/>
    <property type="project" value="TreeGrafter"/>
</dbReference>
<reference evidence="2 3" key="1">
    <citation type="submission" date="2019-06" db="EMBL/GenBank/DDBJ databases">
        <title>Genomics analysis of Aphanomyces spp. identifies a new class of oomycete effector associated with host adaptation.</title>
        <authorList>
            <person name="Gaulin E."/>
        </authorList>
    </citation>
    <scope>NUCLEOTIDE SEQUENCE [LARGE SCALE GENOMIC DNA]</scope>
    <source>
        <strain evidence="2 3">E</strain>
    </source>
</reference>
<organism evidence="2 3">
    <name type="scientific">Aphanomyces astaci</name>
    <name type="common">Crayfish plague agent</name>
    <dbReference type="NCBI Taxonomy" id="112090"/>
    <lineage>
        <taxon>Eukaryota</taxon>
        <taxon>Sar</taxon>
        <taxon>Stramenopiles</taxon>
        <taxon>Oomycota</taxon>
        <taxon>Saprolegniomycetes</taxon>
        <taxon>Saprolegniales</taxon>
        <taxon>Verrucalvaceae</taxon>
        <taxon>Aphanomyces</taxon>
    </lineage>
</organism>
<dbReference type="PANTHER" id="PTHR42673:SF4">
    <property type="entry name" value="MALEYLACETOACETATE ISOMERASE"/>
    <property type="match status" value="1"/>
</dbReference>
<feature type="domain" description="GST N-terminal" evidence="1">
    <location>
        <begin position="1"/>
        <end position="65"/>
    </location>
</feature>
<sequence>MALSIKGIAYDYDAMDVLARSNERDNYHIVNKSLVKVPSLEIDGQVLNQSSAILEYLDETRPTPSLLPFNVADRALVRYDWGRHATFAVLRMVCRYHVLHR</sequence>
<protein>
    <recommendedName>
        <fullName evidence="1">GST N-terminal domain-containing protein</fullName>
    </recommendedName>
</protein>
<gene>
    <name evidence="2" type="ORF">AaE_015216</name>
</gene>
<comment type="caution">
    <text evidence="2">The sequence shown here is derived from an EMBL/GenBank/DDBJ whole genome shotgun (WGS) entry which is preliminary data.</text>
</comment>
<proteinExistence type="predicted"/>
<dbReference type="InterPro" id="IPR036249">
    <property type="entry name" value="Thioredoxin-like_sf"/>
</dbReference>
<dbReference type="GO" id="GO:0016034">
    <property type="term" value="F:maleylacetoacetate isomerase activity"/>
    <property type="evidence" value="ECO:0007669"/>
    <property type="project" value="TreeGrafter"/>
</dbReference>
<dbReference type="GO" id="GO:0005739">
    <property type="term" value="C:mitochondrion"/>
    <property type="evidence" value="ECO:0007669"/>
    <property type="project" value="TreeGrafter"/>
</dbReference>
<dbReference type="Gene3D" id="3.40.30.10">
    <property type="entry name" value="Glutaredoxin"/>
    <property type="match status" value="1"/>
</dbReference>
<dbReference type="PANTHER" id="PTHR42673">
    <property type="entry name" value="MALEYLACETOACETATE ISOMERASE"/>
    <property type="match status" value="1"/>
</dbReference>
<name>A0A6A4YYD3_APHAT</name>
<dbReference type="AlphaFoldDB" id="A0A6A4YYD3"/>
<accession>A0A6A4YYD3</accession>
<dbReference type="Proteomes" id="UP000469452">
    <property type="component" value="Unassembled WGS sequence"/>
</dbReference>
<dbReference type="GO" id="GO:0006559">
    <property type="term" value="P:L-phenylalanine catabolic process"/>
    <property type="evidence" value="ECO:0007669"/>
    <property type="project" value="TreeGrafter"/>
</dbReference>
<dbReference type="EMBL" id="VJMI01020595">
    <property type="protein sequence ID" value="KAF0703859.1"/>
    <property type="molecule type" value="Genomic_DNA"/>
</dbReference>